<evidence type="ECO:0000256" key="7">
    <source>
        <dbReference type="SAM" id="Phobius"/>
    </source>
</evidence>
<dbReference type="InterPro" id="IPR004638">
    <property type="entry name" value="EmrB-like"/>
</dbReference>
<feature type="transmembrane region" description="Helical" evidence="7">
    <location>
        <begin position="226"/>
        <end position="246"/>
    </location>
</feature>
<dbReference type="PROSITE" id="PS50850">
    <property type="entry name" value="MFS"/>
    <property type="match status" value="1"/>
</dbReference>
<dbReference type="Proteomes" id="UP000437748">
    <property type="component" value="Unassembled WGS sequence"/>
</dbReference>
<feature type="transmembrane region" description="Helical" evidence="7">
    <location>
        <begin position="438"/>
        <end position="455"/>
    </location>
</feature>
<evidence type="ECO:0000313" key="10">
    <source>
        <dbReference type="Proteomes" id="UP000437748"/>
    </source>
</evidence>
<dbReference type="PANTHER" id="PTHR23501:SF1">
    <property type="entry name" value="TRANSPORT PROTEIN HSRA-RELATED"/>
    <property type="match status" value="1"/>
</dbReference>
<feature type="transmembrane region" description="Helical" evidence="7">
    <location>
        <begin position="266"/>
        <end position="289"/>
    </location>
</feature>
<keyword evidence="6 7" id="KW-0472">Membrane</keyword>
<feature type="transmembrane region" description="Helical" evidence="7">
    <location>
        <begin position="9"/>
        <end position="28"/>
    </location>
</feature>
<evidence type="ECO:0000256" key="2">
    <source>
        <dbReference type="ARBA" id="ARBA00022448"/>
    </source>
</evidence>
<comment type="subcellular location">
    <subcellularLocation>
        <location evidence="1">Cell membrane</location>
        <topology evidence="1">Multi-pass membrane protein</topology>
    </subcellularLocation>
</comment>
<dbReference type="GO" id="GO:0005886">
    <property type="term" value="C:plasma membrane"/>
    <property type="evidence" value="ECO:0007669"/>
    <property type="project" value="UniProtKB-SubCell"/>
</dbReference>
<protein>
    <submittedName>
        <fullName evidence="9">DHA2 family efflux MFS transporter permease subunit</fullName>
    </submittedName>
</protein>
<organism evidence="9 10">
    <name type="scientific">Silvanigrella paludirubra</name>
    <dbReference type="NCBI Taxonomy" id="2499159"/>
    <lineage>
        <taxon>Bacteria</taxon>
        <taxon>Pseudomonadati</taxon>
        <taxon>Bdellovibrionota</taxon>
        <taxon>Oligoflexia</taxon>
        <taxon>Silvanigrellales</taxon>
        <taxon>Silvanigrellaceae</taxon>
        <taxon>Silvanigrella</taxon>
    </lineage>
</organism>
<feature type="transmembrane region" description="Helical" evidence="7">
    <location>
        <begin position="134"/>
        <end position="156"/>
    </location>
</feature>
<feature type="transmembrane region" description="Helical" evidence="7">
    <location>
        <begin position="75"/>
        <end position="95"/>
    </location>
</feature>
<keyword evidence="2" id="KW-0813">Transport</keyword>
<dbReference type="InterPro" id="IPR036259">
    <property type="entry name" value="MFS_trans_sf"/>
</dbReference>
<comment type="caution">
    <text evidence="9">The sequence shown here is derived from an EMBL/GenBank/DDBJ whole genome shotgun (WGS) entry which is preliminary data.</text>
</comment>
<feature type="transmembrane region" description="Helical" evidence="7">
    <location>
        <begin position="401"/>
        <end position="418"/>
    </location>
</feature>
<keyword evidence="3" id="KW-1003">Cell membrane</keyword>
<feature type="transmembrane region" description="Helical" evidence="7">
    <location>
        <begin position="48"/>
        <end position="68"/>
    </location>
</feature>
<feature type="domain" description="Major facilitator superfamily (MFS) profile" evidence="8">
    <location>
        <begin position="10"/>
        <end position="460"/>
    </location>
</feature>
<evidence type="ECO:0000256" key="4">
    <source>
        <dbReference type="ARBA" id="ARBA00022692"/>
    </source>
</evidence>
<reference evidence="9 10" key="1">
    <citation type="submission" date="2019-10" db="EMBL/GenBank/DDBJ databases">
        <title>New species of Slilvanegrellaceae.</title>
        <authorList>
            <person name="Pitt A."/>
            <person name="Hahn M.W."/>
        </authorList>
    </citation>
    <scope>NUCLEOTIDE SEQUENCE [LARGE SCALE GENOMIC DNA]</scope>
    <source>
        <strain evidence="9 10">SP-Ram-0.45-NSY-1</strain>
    </source>
</reference>
<evidence type="ECO:0000259" key="8">
    <source>
        <dbReference type="PROSITE" id="PS50850"/>
    </source>
</evidence>
<dbReference type="SUPFAM" id="SSF103473">
    <property type="entry name" value="MFS general substrate transporter"/>
    <property type="match status" value="1"/>
</dbReference>
<feature type="transmembrane region" description="Helical" evidence="7">
    <location>
        <begin position="354"/>
        <end position="380"/>
    </location>
</feature>
<sequence length="468" mass="51835">MNFPVNKKIIMWILSSVLFMEMMDSTIINTAIPEIAKSFQTYPVNLKLAVTSYLISLAIFIPISGWAADTYGTKTVFSTAIIIFTISSIFCGFSNSLIELSIFRALQGFGGAMMTPVARLIMVRVFPPSELVKATMYIFLPALLGPVLGPLIGGLITTYTNWRWIFFINIPIGLCALYFTQKYIENEIAEHKTKADIIGFLLIGTSLSCLALAIESIGESIIPSYIIKVMSSIGIITFIMFIFHAIQYKENSILNLQLFKYRTFKIGVIGNIIAYISTAGVAFLLPLMFQIQFGMTPLKSGLLISPMAIGAMVMRGISPQFIKKFGFKKVIFFAPIGIFFSLISIGFITRESSYIYICICCFFLGFFNILLMSSNGPMIYVDIPKNKSANATSLDITIRQFSAGLSVGLVSFLLITFLDNLKTNIHSEEGIKSFHYTFFILSGIILLQIIASFGLKKNDGEEASRGAS</sequence>
<dbReference type="Gene3D" id="1.20.1720.10">
    <property type="entry name" value="Multidrug resistance protein D"/>
    <property type="match status" value="1"/>
</dbReference>
<feature type="transmembrane region" description="Helical" evidence="7">
    <location>
        <begin position="162"/>
        <end position="181"/>
    </location>
</feature>
<accession>A0A6N6VVV3</accession>
<keyword evidence="4 7" id="KW-0812">Transmembrane</keyword>
<feature type="transmembrane region" description="Helical" evidence="7">
    <location>
        <begin position="193"/>
        <end position="214"/>
    </location>
</feature>
<feature type="transmembrane region" description="Helical" evidence="7">
    <location>
        <begin position="101"/>
        <end position="122"/>
    </location>
</feature>
<dbReference type="InterPro" id="IPR020846">
    <property type="entry name" value="MFS_dom"/>
</dbReference>
<evidence type="ECO:0000313" key="9">
    <source>
        <dbReference type="EMBL" id="KAB8039889.1"/>
    </source>
</evidence>
<dbReference type="PRINTS" id="PR01036">
    <property type="entry name" value="TCRTETB"/>
</dbReference>
<dbReference type="GO" id="GO:0022857">
    <property type="term" value="F:transmembrane transporter activity"/>
    <property type="evidence" value="ECO:0007669"/>
    <property type="project" value="InterPro"/>
</dbReference>
<dbReference type="InterPro" id="IPR011701">
    <property type="entry name" value="MFS"/>
</dbReference>
<dbReference type="AlphaFoldDB" id="A0A6N6VVV3"/>
<evidence type="ECO:0000256" key="3">
    <source>
        <dbReference type="ARBA" id="ARBA00022475"/>
    </source>
</evidence>
<evidence type="ECO:0000256" key="1">
    <source>
        <dbReference type="ARBA" id="ARBA00004651"/>
    </source>
</evidence>
<dbReference type="NCBIfam" id="TIGR00711">
    <property type="entry name" value="efflux_EmrB"/>
    <property type="match status" value="1"/>
</dbReference>
<dbReference type="Gene3D" id="1.20.1250.20">
    <property type="entry name" value="MFS general substrate transporter like domains"/>
    <property type="match status" value="1"/>
</dbReference>
<dbReference type="Pfam" id="PF07690">
    <property type="entry name" value="MFS_1"/>
    <property type="match status" value="1"/>
</dbReference>
<dbReference type="PANTHER" id="PTHR23501">
    <property type="entry name" value="MAJOR FACILITATOR SUPERFAMILY"/>
    <property type="match status" value="1"/>
</dbReference>
<name>A0A6N6VVV3_9BACT</name>
<evidence type="ECO:0000256" key="5">
    <source>
        <dbReference type="ARBA" id="ARBA00022989"/>
    </source>
</evidence>
<dbReference type="RefSeq" id="WP_153419477.1">
    <property type="nucleotide sequence ID" value="NZ_WFLM01000002.1"/>
</dbReference>
<gene>
    <name evidence="9" type="ORF">GCL60_06395</name>
</gene>
<dbReference type="OrthoDB" id="5287838at2"/>
<keyword evidence="5 7" id="KW-1133">Transmembrane helix</keyword>
<evidence type="ECO:0000256" key="6">
    <source>
        <dbReference type="ARBA" id="ARBA00023136"/>
    </source>
</evidence>
<proteinExistence type="predicted"/>
<keyword evidence="10" id="KW-1185">Reference proteome</keyword>
<feature type="transmembrane region" description="Helical" evidence="7">
    <location>
        <begin position="330"/>
        <end position="348"/>
    </location>
</feature>
<dbReference type="EMBL" id="WFLM01000002">
    <property type="protein sequence ID" value="KAB8039889.1"/>
    <property type="molecule type" value="Genomic_DNA"/>
</dbReference>